<dbReference type="InParanoid" id="Q025Y8"/>
<organism evidence="1">
    <name type="scientific">Solibacter usitatus (strain Ellin6076)</name>
    <dbReference type="NCBI Taxonomy" id="234267"/>
    <lineage>
        <taxon>Bacteria</taxon>
        <taxon>Pseudomonadati</taxon>
        <taxon>Acidobacteriota</taxon>
        <taxon>Terriglobia</taxon>
        <taxon>Bryobacterales</taxon>
        <taxon>Solibacteraceae</taxon>
        <taxon>Candidatus Solibacter</taxon>
    </lineage>
</organism>
<dbReference type="InterPro" id="IPR011989">
    <property type="entry name" value="ARM-like"/>
</dbReference>
<protein>
    <recommendedName>
        <fullName evidence="2">PBS lyase HEAT domain protein repeat-containing protein</fullName>
    </recommendedName>
</protein>
<evidence type="ECO:0008006" key="2">
    <source>
        <dbReference type="Google" id="ProtNLM"/>
    </source>
</evidence>
<dbReference type="AlphaFoldDB" id="Q025Y8"/>
<reference evidence="1" key="1">
    <citation type="submission" date="2006-10" db="EMBL/GenBank/DDBJ databases">
        <title>Complete sequence of Solibacter usitatus Ellin6076.</title>
        <authorList>
            <consortium name="US DOE Joint Genome Institute"/>
            <person name="Copeland A."/>
            <person name="Lucas S."/>
            <person name="Lapidus A."/>
            <person name="Barry K."/>
            <person name="Detter J.C."/>
            <person name="Glavina del Rio T."/>
            <person name="Hammon N."/>
            <person name="Israni S."/>
            <person name="Dalin E."/>
            <person name="Tice H."/>
            <person name="Pitluck S."/>
            <person name="Thompson L.S."/>
            <person name="Brettin T."/>
            <person name="Bruce D."/>
            <person name="Han C."/>
            <person name="Tapia R."/>
            <person name="Gilna P."/>
            <person name="Schmutz J."/>
            <person name="Larimer F."/>
            <person name="Land M."/>
            <person name="Hauser L."/>
            <person name="Kyrpides N."/>
            <person name="Mikhailova N."/>
            <person name="Janssen P.H."/>
            <person name="Kuske C.R."/>
            <person name="Richardson P."/>
        </authorList>
    </citation>
    <scope>NUCLEOTIDE SEQUENCE</scope>
    <source>
        <strain evidence="1">Ellin6076</strain>
    </source>
</reference>
<dbReference type="InterPro" id="IPR016024">
    <property type="entry name" value="ARM-type_fold"/>
</dbReference>
<proteinExistence type="predicted"/>
<sequence length="327" mass="35535">MWKAIVLLCAGLLEARDRIAFIDFYGVKGMDTEAVRRALPFKEGDALDRKNIKRQGHETVTRVTGKDATDVAAICCDPQGDTYIFIGLPGTSSKKFVINPPPNGAVRLSKELSALEAQLEKAGEEAMLKGGDAVIEDDSQGYALAQDPKLRALQMELREYAVKHEAELLRTAAECSDAEQRAYAVEALGYAQQSSRQIAALMQASRDSSDGVRNDATRALGVLLRSNPGLAAQIPAATFIEMMKSGFWTDRNKACSVLQPMSEGRDPQLMARLRAEALDPLIEMARWRSEGHAACGKMILARIAGAKEADVPMLAFGPVEAVLELLK</sequence>
<gene>
    <name evidence="1" type="ordered locus">Acid_2191</name>
</gene>
<dbReference type="EMBL" id="CP000473">
    <property type="protein sequence ID" value="ABJ83181.1"/>
    <property type="molecule type" value="Genomic_DNA"/>
</dbReference>
<dbReference type="Gene3D" id="1.25.10.10">
    <property type="entry name" value="Leucine-rich Repeat Variant"/>
    <property type="match status" value="1"/>
</dbReference>
<dbReference type="KEGG" id="sus:Acid_2191"/>
<name>Q025Y8_SOLUE</name>
<dbReference type="OrthoDB" id="114312at2"/>
<evidence type="ECO:0000313" key="1">
    <source>
        <dbReference type="EMBL" id="ABJ83181.1"/>
    </source>
</evidence>
<dbReference type="eggNOG" id="COG1413">
    <property type="taxonomic scope" value="Bacteria"/>
</dbReference>
<accession>Q025Y8</accession>
<dbReference type="SUPFAM" id="SSF48371">
    <property type="entry name" value="ARM repeat"/>
    <property type="match status" value="1"/>
</dbReference>
<dbReference type="HOGENOM" id="CLU_849657_0_0_0"/>